<protein>
    <recommendedName>
        <fullName evidence="3">C2H2-type domain-containing protein</fullName>
    </recommendedName>
</protein>
<accession>A0AA39Q2Z9</accession>
<evidence type="ECO:0000313" key="1">
    <source>
        <dbReference type="EMBL" id="KAK0495190.1"/>
    </source>
</evidence>
<name>A0AA39Q2Z9_9AGAR</name>
<evidence type="ECO:0000313" key="2">
    <source>
        <dbReference type="Proteomes" id="UP001175228"/>
    </source>
</evidence>
<dbReference type="EMBL" id="JAUEPU010000018">
    <property type="protein sequence ID" value="KAK0495190.1"/>
    <property type="molecule type" value="Genomic_DNA"/>
</dbReference>
<dbReference type="InterPro" id="IPR036236">
    <property type="entry name" value="Znf_C2H2_sf"/>
</dbReference>
<dbReference type="Proteomes" id="UP001175228">
    <property type="component" value="Unassembled WGS sequence"/>
</dbReference>
<comment type="caution">
    <text evidence="1">The sequence shown here is derived from an EMBL/GenBank/DDBJ whole genome shotgun (WGS) entry which is preliminary data.</text>
</comment>
<organism evidence="1 2">
    <name type="scientific">Armillaria luteobubalina</name>
    <dbReference type="NCBI Taxonomy" id="153913"/>
    <lineage>
        <taxon>Eukaryota</taxon>
        <taxon>Fungi</taxon>
        <taxon>Dikarya</taxon>
        <taxon>Basidiomycota</taxon>
        <taxon>Agaricomycotina</taxon>
        <taxon>Agaricomycetes</taxon>
        <taxon>Agaricomycetidae</taxon>
        <taxon>Agaricales</taxon>
        <taxon>Marasmiineae</taxon>
        <taxon>Physalacriaceae</taxon>
        <taxon>Armillaria</taxon>
    </lineage>
</organism>
<keyword evidence="2" id="KW-1185">Reference proteome</keyword>
<proteinExistence type="predicted"/>
<dbReference type="SUPFAM" id="SSF57667">
    <property type="entry name" value="beta-beta-alpha zinc fingers"/>
    <property type="match status" value="1"/>
</dbReference>
<sequence>MHPSDPYRQSYESYAHSLESFPLSSSPSWRVQDPGAVSYYPPTSYDAPNDFRQSCFPEERMRTCVSVCSSLLWSHHDSTTAHTLHSVWPSGHDVQGMSTVSDMLPSYNPPTSKSFNAVGSNSTNDIAPSNPRLNATAITHATYIEDVLWNTFSTQSSTSARYSCYTNTDIVSSLGANTSERQVLHSQLRSQLVGQKKRGHSCGLGCEDVLQDSEILRHMNQRHQDKKGGMVYCLDHKQAISWKNYVRHIRTKHLNLKLFRCDMCRKPFDSKFNAIRHMEESCSTRRRA</sequence>
<reference evidence="1" key="1">
    <citation type="submission" date="2023-06" db="EMBL/GenBank/DDBJ databases">
        <authorList>
            <consortium name="Lawrence Berkeley National Laboratory"/>
            <person name="Ahrendt S."/>
            <person name="Sahu N."/>
            <person name="Indic B."/>
            <person name="Wong-Bajracharya J."/>
            <person name="Merenyi Z."/>
            <person name="Ke H.-M."/>
            <person name="Monk M."/>
            <person name="Kocsube S."/>
            <person name="Drula E."/>
            <person name="Lipzen A."/>
            <person name="Balint B."/>
            <person name="Henrissat B."/>
            <person name="Andreopoulos B."/>
            <person name="Martin F.M."/>
            <person name="Harder C.B."/>
            <person name="Rigling D."/>
            <person name="Ford K.L."/>
            <person name="Foster G.D."/>
            <person name="Pangilinan J."/>
            <person name="Papanicolaou A."/>
            <person name="Barry K."/>
            <person name="LaButti K."/>
            <person name="Viragh M."/>
            <person name="Koriabine M."/>
            <person name="Yan M."/>
            <person name="Riley R."/>
            <person name="Champramary S."/>
            <person name="Plett K.L."/>
            <person name="Tsai I.J."/>
            <person name="Slot J."/>
            <person name="Sipos G."/>
            <person name="Plett J."/>
            <person name="Nagy L.G."/>
            <person name="Grigoriev I.V."/>
        </authorList>
    </citation>
    <scope>NUCLEOTIDE SEQUENCE</scope>
    <source>
        <strain evidence="1">HWK02</strain>
    </source>
</reference>
<evidence type="ECO:0008006" key="3">
    <source>
        <dbReference type="Google" id="ProtNLM"/>
    </source>
</evidence>
<gene>
    <name evidence="1" type="ORF">EDD18DRAFT_265594</name>
</gene>
<dbReference type="AlphaFoldDB" id="A0AA39Q2Z9"/>